<evidence type="ECO:0000256" key="4">
    <source>
        <dbReference type="ARBA" id="ARBA00023125"/>
    </source>
</evidence>
<dbReference type="PANTHER" id="PTHR43133">
    <property type="entry name" value="RNA POLYMERASE ECF-TYPE SIGMA FACTO"/>
    <property type="match status" value="1"/>
</dbReference>
<dbReference type="Gene3D" id="1.10.10.10">
    <property type="entry name" value="Winged helix-like DNA-binding domain superfamily/Winged helix DNA-binding domain"/>
    <property type="match status" value="1"/>
</dbReference>
<evidence type="ECO:0008006" key="10">
    <source>
        <dbReference type="Google" id="ProtNLM"/>
    </source>
</evidence>
<dbReference type="InterPro" id="IPR013249">
    <property type="entry name" value="RNA_pol_sigma70_r4_t2"/>
</dbReference>
<dbReference type="InterPro" id="IPR007627">
    <property type="entry name" value="RNA_pol_sigma70_r2"/>
</dbReference>
<evidence type="ECO:0000256" key="5">
    <source>
        <dbReference type="ARBA" id="ARBA00023163"/>
    </source>
</evidence>
<keyword evidence="4" id="KW-0238">DNA-binding</keyword>
<accession>A0A2H0N591</accession>
<feature type="domain" description="RNA polymerase sigma factor 70 region 4 type 2" evidence="7">
    <location>
        <begin position="121"/>
        <end position="173"/>
    </location>
</feature>
<dbReference type="EMBL" id="PCWM01000022">
    <property type="protein sequence ID" value="PIR03266.1"/>
    <property type="molecule type" value="Genomic_DNA"/>
</dbReference>
<reference evidence="8 9" key="1">
    <citation type="submission" date="2017-09" db="EMBL/GenBank/DDBJ databases">
        <title>Depth-based differentiation of microbial function through sediment-hosted aquifers and enrichment of novel symbionts in the deep terrestrial subsurface.</title>
        <authorList>
            <person name="Probst A.J."/>
            <person name="Ladd B."/>
            <person name="Jarett J.K."/>
            <person name="Geller-Mcgrath D.E."/>
            <person name="Sieber C.M."/>
            <person name="Emerson J.B."/>
            <person name="Anantharaman K."/>
            <person name="Thomas B.C."/>
            <person name="Malmstrom R."/>
            <person name="Stieglmeier M."/>
            <person name="Klingl A."/>
            <person name="Woyke T."/>
            <person name="Ryan C.M."/>
            <person name="Banfield J.F."/>
        </authorList>
    </citation>
    <scope>NUCLEOTIDE SEQUENCE [LARGE SCALE GENOMIC DNA]</scope>
    <source>
        <strain evidence="8">CG11_big_fil_rev_8_21_14_0_20_43_7</strain>
    </source>
</reference>
<dbReference type="Pfam" id="PF04542">
    <property type="entry name" value="Sigma70_r2"/>
    <property type="match status" value="1"/>
</dbReference>
<dbReference type="SUPFAM" id="SSF88946">
    <property type="entry name" value="Sigma2 domain of RNA polymerase sigma factors"/>
    <property type="match status" value="1"/>
</dbReference>
<evidence type="ECO:0000256" key="2">
    <source>
        <dbReference type="ARBA" id="ARBA00023015"/>
    </source>
</evidence>
<feature type="domain" description="RNA polymerase sigma-70 region 2" evidence="6">
    <location>
        <begin position="24"/>
        <end position="89"/>
    </location>
</feature>
<evidence type="ECO:0000313" key="8">
    <source>
        <dbReference type="EMBL" id="PIR03266.1"/>
    </source>
</evidence>
<protein>
    <recommendedName>
        <fullName evidence="10">RNA polymerase sigma factor</fullName>
    </recommendedName>
</protein>
<sequence>MNTVDVRQLFKRAIQGDVDAFGMIYETHVTEIFRFIYYRVKQRELAEDLTQTVFVKIFARIDRIDTTYPKAYMFTVAKNILTDHWRKKKDEVFDSGDEHHINRFSHDADIEKKLSDTQDVERILSLLDTLPEEQQDAIRLKFIHDLETDEIAHALQTTPANVRQLQCRGLKTLRVQLTSSL</sequence>
<evidence type="ECO:0000256" key="1">
    <source>
        <dbReference type="ARBA" id="ARBA00010641"/>
    </source>
</evidence>
<dbReference type="AlphaFoldDB" id="A0A2H0N591"/>
<dbReference type="SUPFAM" id="SSF88659">
    <property type="entry name" value="Sigma3 and sigma4 domains of RNA polymerase sigma factors"/>
    <property type="match status" value="1"/>
</dbReference>
<comment type="similarity">
    <text evidence="1">Belongs to the sigma-70 factor family. ECF subfamily.</text>
</comment>
<evidence type="ECO:0000313" key="9">
    <source>
        <dbReference type="Proteomes" id="UP000229782"/>
    </source>
</evidence>
<organism evidence="8 9">
    <name type="scientific">Candidatus Magasanikbacteria bacterium CG11_big_fil_rev_8_21_14_0_20_43_7</name>
    <dbReference type="NCBI Taxonomy" id="1974654"/>
    <lineage>
        <taxon>Bacteria</taxon>
        <taxon>Candidatus Magasanikiibacteriota</taxon>
    </lineage>
</organism>
<proteinExistence type="inferred from homology"/>
<dbReference type="InterPro" id="IPR013324">
    <property type="entry name" value="RNA_pol_sigma_r3/r4-like"/>
</dbReference>
<keyword evidence="3" id="KW-0731">Sigma factor</keyword>
<dbReference type="Gene3D" id="1.10.1740.10">
    <property type="match status" value="1"/>
</dbReference>
<keyword evidence="5" id="KW-0804">Transcription</keyword>
<dbReference type="Proteomes" id="UP000229782">
    <property type="component" value="Unassembled WGS sequence"/>
</dbReference>
<dbReference type="NCBIfam" id="TIGR02937">
    <property type="entry name" value="sigma70-ECF"/>
    <property type="match status" value="1"/>
</dbReference>
<evidence type="ECO:0000259" key="7">
    <source>
        <dbReference type="Pfam" id="PF08281"/>
    </source>
</evidence>
<comment type="caution">
    <text evidence="8">The sequence shown here is derived from an EMBL/GenBank/DDBJ whole genome shotgun (WGS) entry which is preliminary data.</text>
</comment>
<dbReference type="InterPro" id="IPR013325">
    <property type="entry name" value="RNA_pol_sigma_r2"/>
</dbReference>
<dbReference type="InterPro" id="IPR039425">
    <property type="entry name" value="RNA_pol_sigma-70-like"/>
</dbReference>
<evidence type="ECO:0000256" key="3">
    <source>
        <dbReference type="ARBA" id="ARBA00023082"/>
    </source>
</evidence>
<dbReference type="InterPro" id="IPR014284">
    <property type="entry name" value="RNA_pol_sigma-70_dom"/>
</dbReference>
<dbReference type="GO" id="GO:0006352">
    <property type="term" value="P:DNA-templated transcription initiation"/>
    <property type="evidence" value="ECO:0007669"/>
    <property type="project" value="InterPro"/>
</dbReference>
<dbReference type="GO" id="GO:0016987">
    <property type="term" value="F:sigma factor activity"/>
    <property type="evidence" value="ECO:0007669"/>
    <property type="project" value="UniProtKB-KW"/>
</dbReference>
<dbReference type="PANTHER" id="PTHR43133:SF8">
    <property type="entry name" value="RNA POLYMERASE SIGMA FACTOR HI_1459-RELATED"/>
    <property type="match status" value="1"/>
</dbReference>
<dbReference type="GO" id="GO:0003677">
    <property type="term" value="F:DNA binding"/>
    <property type="evidence" value="ECO:0007669"/>
    <property type="project" value="UniProtKB-KW"/>
</dbReference>
<dbReference type="CDD" id="cd06171">
    <property type="entry name" value="Sigma70_r4"/>
    <property type="match status" value="1"/>
</dbReference>
<evidence type="ECO:0000259" key="6">
    <source>
        <dbReference type="Pfam" id="PF04542"/>
    </source>
</evidence>
<name>A0A2H0N591_9BACT</name>
<dbReference type="Pfam" id="PF08281">
    <property type="entry name" value="Sigma70_r4_2"/>
    <property type="match status" value="1"/>
</dbReference>
<gene>
    <name evidence="8" type="ORF">COV60_01180</name>
</gene>
<keyword evidence="2" id="KW-0805">Transcription regulation</keyword>
<dbReference type="InterPro" id="IPR036388">
    <property type="entry name" value="WH-like_DNA-bd_sf"/>
</dbReference>